<feature type="transmembrane region" description="Helical" evidence="1">
    <location>
        <begin position="75"/>
        <end position="92"/>
    </location>
</feature>
<dbReference type="EMBL" id="VYGV01000007">
    <property type="protein sequence ID" value="NWF45739.1"/>
    <property type="molecule type" value="Genomic_DNA"/>
</dbReference>
<organism evidence="2 3">
    <name type="scientific">Hydrogenophaga aromaticivorans</name>
    <dbReference type="NCBI Taxonomy" id="2610898"/>
    <lineage>
        <taxon>Bacteria</taxon>
        <taxon>Pseudomonadati</taxon>
        <taxon>Pseudomonadota</taxon>
        <taxon>Betaproteobacteria</taxon>
        <taxon>Burkholderiales</taxon>
        <taxon>Comamonadaceae</taxon>
        <taxon>Hydrogenophaga</taxon>
    </lineage>
</organism>
<keyword evidence="1" id="KW-1133">Transmembrane helix</keyword>
<comment type="caution">
    <text evidence="2">The sequence shown here is derived from an EMBL/GenBank/DDBJ whole genome shotgun (WGS) entry which is preliminary data.</text>
</comment>
<dbReference type="Proteomes" id="UP000545507">
    <property type="component" value="Unassembled WGS sequence"/>
</dbReference>
<feature type="transmembrane region" description="Helical" evidence="1">
    <location>
        <begin position="42"/>
        <end position="63"/>
    </location>
</feature>
<feature type="transmembrane region" description="Helical" evidence="1">
    <location>
        <begin position="98"/>
        <end position="117"/>
    </location>
</feature>
<reference evidence="2 3" key="1">
    <citation type="submission" date="2019-09" db="EMBL/GenBank/DDBJ databases">
        <title>Hydrogenophaga aromatica sp. nov., isolated from a para-xylene-degrading enrichment culture.</title>
        <authorList>
            <person name="Tancsics A."/>
            <person name="Banerjee S."/>
        </authorList>
    </citation>
    <scope>NUCLEOTIDE SEQUENCE [LARGE SCALE GENOMIC DNA]</scope>
    <source>
        <strain evidence="2 3">D2P1</strain>
    </source>
</reference>
<dbReference type="RefSeq" id="WP_177135626.1">
    <property type="nucleotide sequence ID" value="NZ_JAGPWB010000040.1"/>
</dbReference>
<evidence type="ECO:0000313" key="3">
    <source>
        <dbReference type="Proteomes" id="UP000545507"/>
    </source>
</evidence>
<feature type="transmembrane region" description="Helical" evidence="1">
    <location>
        <begin position="12"/>
        <end position="30"/>
    </location>
</feature>
<evidence type="ECO:0000256" key="1">
    <source>
        <dbReference type="SAM" id="Phobius"/>
    </source>
</evidence>
<sequence>MLNLSVSALRRVLWLDAASGLGMAVAHFGFSDLLSEWLGLPLAWLQVSGVIVCGAALLSGALASRTRPPAAGVRLLAAGNFLWVAASVWAVWGAGLALTTLGAVWVLLQAAFVFGLAELEWAGSRQAQSLAVA</sequence>
<proteinExistence type="predicted"/>
<keyword evidence="3" id="KW-1185">Reference proteome</keyword>
<accession>A0A7Y8GVR2</accession>
<evidence type="ECO:0000313" key="2">
    <source>
        <dbReference type="EMBL" id="NWF45739.1"/>
    </source>
</evidence>
<evidence type="ECO:0008006" key="4">
    <source>
        <dbReference type="Google" id="ProtNLM"/>
    </source>
</evidence>
<gene>
    <name evidence="2" type="ORF">F3K02_10830</name>
</gene>
<name>A0A7Y8GVR2_9BURK</name>
<keyword evidence="1" id="KW-0472">Membrane</keyword>
<dbReference type="AlphaFoldDB" id="A0A7Y8GVR2"/>
<keyword evidence="1" id="KW-0812">Transmembrane</keyword>
<protein>
    <recommendedName>
        <fullName evidence="4">MFS transporter</fullName>
    </recommendedName>
</protein>